<reference evidence="2 3" key="1">
    <citation type="submission" date="2024-09" db="EMBL/GenBank/DDBJ databases">
        <title>Nodulacao em especies de Leguminosae Basais da Amazonia e Caracterizacao dos Rizobios e Bacterias Associadas aos Nodulos.</title>
        <authorList>
            <person name="Jambeiro I.C.A."/>
            <person name="Lopes I.S."/>
            <person name="Aguiar E.R.G.R."/>
            <person name="Santos A.F.J."/>
            <person name="Dos Santos J.M.F."/>
            <person name="Gross E."/>
        </authorList>
    </citation>
    <scope>NUCLEOTIDE SEQUENCE [LARGE SCALE GENOMIC DNA]</scope>
    <source>
        <strain evidence="2 3">BRUESC1165</strain>
    </source>
</reference>
<organism evidence="2 3">
    <name type="scientific">Microvirga arabica</name>
    <dbReference type="NCBI Taxonomy" id="1128671"/>
    <lineage>
        <taxon>Bacteria</taxon>
        <taxon>Pseudomonadati</taxon>
        <taxon>Pseudomonadota</taxon>
        <taxon>Alphaproteobacteria</taxon>
        <taxon>Hyphomicrobiales</taxon>
        <taxon>Methylobacteriaceae</taxon>
        <taxon>Microvirga</taxon>
    </lineage>
</organism>
<evidence type="ECO:0000313" key="2">
    <source>
        <dbReference type="EMBL" id="MFC1456528.1"/>
    </source>
</evidence>
<name>A0ABV6Y5I2_9HYPH</name>
<comment type="caution">
    <text evidence="2">The sequence shown here is derived from an EMBL/GenBank/DDBJ whole genome shotgun (WGS) entry which is preliminary data.</text>
</comment>
<protein>
    <submittedName>
        <fullName evidence="2">Transposase</fullName>
    </submittedName>
</protein>
<dbReference type="Proteomes" id="UP001593940">
    <property type="component" value="Unassembled WGS sequence"/>
</dbReference>
<dbReference type="EMBL" id="JBHOMY010000016">
    <property type="protein sequence ID" value="MFC1456528.1"/>
    <property type="molecule type" value="Genomic_DNA"/>
</dbReference>
<gene>
    <name evidence="2" type="ORF">ACETIH_07305</name>
</gene>
<dbReference type="RefSeq" id="WP_377029252.1">
    <property type="nucleotide sequence ID" value="NZ_JBHOMY010000016.1"/>
</dbReference>
<keyword evidence="3" id="KW-1185">Reference proteome</keyword>
<accession>A0ABV6Y5I2</accession>
<dbReference type="InterPro" id="IPR002559">
    <property type="entry name" value="Transposase_11"/>
</dbReference>
<evidence type="ECO:0000259" key="1">
    <source>
        <dbReference type="Pfam" id="PF01609"/>
    </source>
</evidence>
<proteinExistence type="predicted"/>
<sequence>MGGPHGYDGGKKIKGRKRHLLVDTQGNLLKNKVQPADLACCPPW</sequence>
<feature type="domain" description="Transposase IS4-like" evidence="1">
    <location>
        <begin position="4"/>
        <end position="37"/>
    </location>
</feature>
<dbReference type="Pfam" id="PF01609">
    <property type="entry name" value="DDE_Tnp_1"/>
    <property type="match status" value="1"/>
</dbReference>
<evidence type="ECO:0000313" key="3">
    <source>
        <dbReference type="Proteomes" id="UP001593940"/>
    </source>
</evidence>